<dbReference type="PANTHER" id="PTHR19384">
    <property type="entry name" value="NITRIC OXIDE SYNTHASE-RELATED"/>
    <property type="match status" value="1"/>
</dbReference>
<dbReference type="GO" id="GO:0009725">
    <property type="term" value="P:response to hormone"/>
    <property type="evidence" value="ECO:0007669"/>
    <property type="project" value="TreeGrafter"/>
</dbReference>
<evidence type="ECO:0000256" key="1">
    <source>
        <dbReference type="ARBA" id="ARBA00022630"/>
    </source>
</evidence>
<proteinExistence type="predicted"/>
<reference evidence="4" key="1">
    <citation type="submission" date="2021-05" db="EMBL/GenBank/DDBJ databases">
        <authorList>
            <person name="Alioto T."/>
            <person name="Alioto T."/>
            <person name="Gomez Garrido J."/>
        </authorList>
    </citation>
    <scope>NUCLEOTIDE SEQUENCE</scope>
</reference>
<dbReference type="GO" id="GO:0010181">
    <property type="term" value="F:FMN binding"/>
    <property type="evidence" value="ECO:0007669"/>
    <property type="project" value="InterPro"/>
</dbReference>
<keyword evidence="2" id="KW-0812">Transmembrane</keyword>
<dbReference type="GO" id="GO:0003958">
    <property type="term" value="F:NADPH-hemoprotein reductase activity"/>
    <property type="evidence" value="ECO:0007669"/>
    <property type="project" value="TreeGrafter"/>
</dbReference>
<dbReference type="SUPFAM" id="SSF52218">
    <property type="entry name" value="Flavoproteins"/>
    <property type="match status" value="1"/>
</dbReference>
<dbReference type="Gene3D" id="3.40.50.360">
    <property type="match status" value="1"/>
</dbReference>
<evidence type="ECO:0000256" key="2">
    <source>
        <dbReference type="SAM" id="Phobius"/>
    </source>
</evidence>
<evidence type="ECO:0000313" key="4">
    <source>
        <dbReference type="EMBL" id="CAG6443968.1"/>
    </source>
</evidence>
<feature type="domain" description="Flavodoxin-like" evidence="3">
    <location>
        <begin position="84"/>
        <end position="184"/>
    </location>
</feature>
<dbReference type="InterPro" id="IPR008254">
    <property type="entry name" value="Flavodoxin/NO_synth"/>
</dbReference>
<keyword evidence="1" id="KW-0285">Flavoprotein</keyword>
<evidence type="ECO:0000259" key="3">
    <source>
        <dbReference type="PROSITE" id="PS50902"/>
    </source>
</evidence>
<dbReference type="EMBL" id="HBUE01001878">
    <property type="protein sequence ID" value="CAG6443969.1"/>
    <property type="molecule type" value="Transcribed_RNA"/>
</dbReference>
<dbReference type="GO" id="GO:0050660">
    <property type="term" value="F:flavin adenine dinucleotide binding"/>
    <property type="evidence" value="ECO:0007669"/>
    <property type="project" value="TreeGrafter"/>
</dbReference>
<keyword evidence="2" id="KW-1133">Transmembrane helix</keyword>
<dbReference type="PANTHER" id="PTHR19384:SF17">
    <property type="entry name" value="NADPH--CYTOCHROME P450 REDUCTASE"/>
    <property type="match status" value="1"/>
</dbReference>
<dbReference type="EMBL" id="HBUE01230585">
    <property type="protein sequence ID" value="CAG6544697.1"/>
    <property type="molecule type" value="Transcribed_RNA"/>
</dbReference>
<dbReference type="PRINTS" id="PR00369">
    <property type="entry name" value="FLAVODOXIN"/>
</dbReference>
<dbReference type="GO" id="GO:0005829">
    <property type="term" value="C:cytosol"/>
    <property type="evidence" value="ECO:0007669"/>
    <property type="project" value="TreeGrafter"/>
</dbReference>
<dbReference type="AlphaFoldDB" id="A0A8D8ERX0"/>
<dbReference type="EMBL" id="HBUE01001877">
    <property type="protein sequence ID" value="CAG6443968.1"/>
    <property type="molecule type" value="Transcribed_RNA"/>
</dbReference>
<dbReference type="PROSITE" id="PS50902">
    <property type="entry name" value="FLAVODOXIN_LIKE"/>
    <property type="match status" value="1"/>
</dbReference>
<dbReference type="EMBL" id="HBUE01001881">
    <property type="protein sequence ID" value="CAG6443972.1"/>
    <property type="molecule type" value="Transcribed_RNA"/>
</dbReference>
<sequence>MDAQTEPEVPPVAVATEEPFLGPLDIVLLLVLVAGAAWYLLKNKKKEAQTSQFKSYSIQPTAVNTMTMAENSFIKKLKSSGRRLVVFYGSQTGTAEEFAGRLAKEGLRYQMKGMVADPEECDMEELLTLKDIDKSLAVFCLATYGEGDPTDNCMEFYEWIQNNDVDFTGLNYAVSVGKWSMSGV</sequence>
<dbReference type="EMBL" id="HBUE01001886">
    <property type="protein sequence ID" value="CAG6443980.1"/>
    <property type="molecule type" value="Transcribed_RNA"/>
</dbReference>
<feature type="transmembrane region" description="Helical" evidence="2">
    <location>
        <begin position="20"/>
        <end position="41"/>
    </location>
</feature>
<dbReference type="InterPro" id="IPR029039">
    <property type="entry name" value="Flavoprotein-like_sf"/>
</dbReference>
<accession>A0A8D8ERX0</accession>
<dbReference type="Pfam" id="PF00258">
    <property type="entry name" value="Flavodoxin_1"/>
    <property type="match status" value="1"/>
</dbReference>
<name>A0A8D8ERX0_CULPI</name>
<dbReference type="EMBL" id="HBUE01337376">
    <property type="protein sequence ID" value="CAG6596835.1"/>
    <property type="molecule type" value="Transcribed_RNA"/>
</dbReference>
<dbReference type="EMBL" id="HBUE01001883">
    <property type="protein sequence ID" value="CAG6443975.1"/>
    <property type="molecule type" value="Transcribed_RNA"/>
</dbReference>
<organism evidence="4">
    <name type="scientific">Culex pipiens</name>
    <name type="common">House mosquito</name>
    <dbReference type="NCBI Taxonomy" id="7175"/>
    <lineage>
        <taxon>Eukaryota</taxon>
        <taxon>Metazoa</taxon>
        <taxon>Ecdysozoa</taxon>
        <taxon>Arthropoda</taxon>
        <taxon>Hexapoda</taxon>
        <taxon>Insecta</taxon>
        <taxon>Pterygota</taxon>
        <taxon>Neoptera</taxon>
        <taxon>Endopterygota</taxon>
        <taxon>Diptera</taxon>
        <taxon>Nematocera</taxon>
        <taxon>Culicoidea</taxon>
        <taxon>Culicidae</taxon>
        <taxon>Culicinae</taxon>
        <taxon>Culicini</taxon>
        <taxon>Culex</taxon>
        <taxon>Culex</taxon>
    </lineage>
</organism>
<dbReference type="InterPro" id="IPR001094">
    <property type="entry name" value="Flavdoxin-like"/>
</dbReference>
<dbReference type="EMBL" id="HBUE01001884">
    <property type="protein sequence ID" value="CAG6443977.1"/>
    <property type="molecule type" value="Transcribed_RNA"/>
</dbReference>
<protein>
    <submittedName>
        <fullName evidence="4">NADPH--cytochrome P450 reductase</fullName>
    </submittedName>
</protein>
<keyword evidence="2" id="KW-0472">Membrane</keyword>